<evidence type="ECO:0000313" key="4">
    <source>
        <dbReference type="Proteomes" id="UP001388366"/>
    </source>
</evidence>
<protein>
    <submittedName>
        <fullName evidence="3">SWIM zinc finger family protein</fullName>
    </submittedName>
</protein>
<keyword evidence="1" id="KW-0862">Zinc</keyword>
<evidence type="ECO:0000259" key="2">
    <source>
        <dbReference type="PROSITE" id="PS50966"/>
    </source>
</evidence>
<comment type="caution">
    <text evidence="3">The sequence shown here is derived from an EMBL/GenBank/DDBJ whole genome shotgun (WGS) entry which is preliminary data.</text>
</comment>
<dbReference type="EMBL" id="JBBMQU010000002">
    <property type="protein sequence ID" value="MEM5549381.1"/>
    <property type="molecule type" value="Genomic_DNA"/>
</dbReference>
<name>A0ABU9TYT6_9GAMM</name>
<gene>
    <name evidence="3" type="ORF">WNY63_01365</name>
</gene>
<sequence length="489" mass="54453">MEVSDTLVQELAPDQPSINAAKKLLKPAKWPVLGQAQDVNTIWGECQGSGSTPYYTMADVSDHGYKCTCPSRKFPCKHVLALFWQFSDLPDNFAKTAPPQWVNDWLGRRRRSTSTTDEASAQDNAAKISKSAVPLSLHETTVEKVLTDEEVAKREEDKAKRAAQNRAKTLDSVAQGLTELQQWINDQLSSGIVQFLKDSRDKCRQIAARLVDAKAANLAARIDELPAKILAHPVQHQPSAALQELAKLALLSEAWLSNPQDIDAYRSVVSSENREQVLSPNTDENSTQPLTINGTWQVIGEKSQMRRNGLLASMRWLKLLSPSDEQTSTPATAIAMLLDFIPVKSGSSKTQSALGKTLKGKVTFYASRVPYRAILGEHEYIPQSPTNQQISHTQEPLQDWRLHFLQYHAQLPWLEEVPFITPAGRISQDKSGQYWWQNNTKTVHLPLINEVLDPLILGSQLDTAFVLLDGQFAELISVETASWGVILCQ</sequence>
<organism evidence="3 4">
    <name type="scientific">Pseudoalteromonas neustonica</name>
    <dbReference type="NCBI Taxonomy" id="1840331"/>
    <lineage>
        <taxon>Bacteria</taxon>
        <taxon>Pseudomonadati</taxon>
        <taxon>Pseudomonadota</taxon>
        <taxon>Gammaproteobacteria</taxon>
        <taxon>Alteromonadales</taxon>
        <taxon>Pseudoalteromonadaceae</taxon>
        <taxon>Pseudoalteromonas</taxon>
    </lineage>
</organism>
<dbReference type="PROSITE" id="PS50966">
    <property type="entry name" value="ZF_SWIM"/>
    <property type="match status" value="1"/>
</dbReference>
<dbReference type="InterPro" id="IPR007527">
    <property type="entry name" value="Znf_SWIM"/>
</dbReference>
<evidence type="ECO:0000256" key="1">
    <source>
        <dbReference type="PROSITE-ProRule" id="PRU00325"/>
    </source>
</evidence>
<dbReference type="Pfam" id="PF04434">
    <property type="entry name" value="SWIM"/>
    <property type="match status" value="1"/>
</dbReference>
<proteinExistence type="predicted"/>
<dbReference type="RefSeq" id="WP_342883127.1">
    <property type="nucleotide sequence ID" value="NZ_JBBMQU010000002.1"/>
</dbReference>
<evidence type="ECO:0000313" key="3">
    <source>
        <dbReference type="EMBL" id="MEM5549381.1"/>
    </source>
</evidence>
<reference evidence="3 4" key="1">
    <citation type="submission" date="2024-03" db="EMBL/GenBank/DDBJ databases">
        <title>Community enrichment and isolation of bacterial strains for fucoidan degradation.</title>
        <authorList>
            <person name="Sichert A."/>
        </authorList>
    </citation>
    <scope>NUCLEOTIDE SEQUENCE [LARGE SCALE GENOMIC DNA]</scope>
    <source>
        <strain evidence="3 4">AS81</strain>
    </source>
</reference>
<keyword evidence="1" id="KW-0479">Metal-binding</keyword>
<keyword evidence="1" id="KW-0863">Zinc-finger</keyword>
<accession>A0ABU9TYT6</accession>
<feature type="domain" description="SWIM-type" evidence="2">
    <location>
        <begin position="54"/>
        <end position="87"/>
    </location>
</feature>
<dbReference type="Proteomes" id="UP001388366">
    <property type="component" value="Unassembled WGS sequence"/>
</dbReference>
<keyword evidence="4" id="KW-1185">Reference proteome</keyword>